<name>A0A193QMW3_SODGM</name>
<dbReference type="InterPro" id="IPR029063">
    <property type="entry name" value="SAM-dependent_MTases_sf"/>
</dbReference>
<evidence type="ECO:0000313" key="1">
    <source>
        <dbReference type="EMBL" id="CRL46438.1"/>
    </source>
</evidence>
<evidence type="ECO:0000313" key="2">
    <source>
        <dbReference type="Proteomes" id="UP000245838"/>
    </source>
</evidence>
<dbReference type="SUPFAM" id="SSF53335">
    <property type="entry name" value="S-adenosyl-L-methionine-dependent methyltransferases"/>
    <property type="match status" value="1"/>
</dbReference>
<organism evidence="1 2">
    <name type="scientific">Sodalis glossinidius (strain morsitans)</name>
    <dbReference type="NCBI Taxonomy" id="343509"/>
    <lineage>
        <taxon>Bacteria</taxon>
        <taxon>Pseudomonadati</taxon>
        <taxon>Pseudomonadota</taxon>
        <taxon>Gammaproteobacteria</taxon>
        <taxon>Enterobacterales</taxon>
        <taxon>Bruguierivoracaceae</taxon>
        <taxon>Sodalis</taxon>
    </lineage>
</organism>
<sequence>MERQHALRWLNATCDNINGKSVFAEKIELILEHLWAETANFTAVESMYDEPALFGVTDGKAVSTYFEHKFTFHLMERYRFGAGNSANGIDLLSLNVDIKVTSIRQPQSSCPDKSALQKIYGLGYHLIVFVYEKTDDPDARTGRLNMLHTIFVDKHRTADFQMTRGLRQIIENDGNADDIVAFIQDKNLPVDEIEARNIVEAVLHEPPLQGYLTISNALQWRARLSHRRAPWTAWNGCADDGRRKEQNVLQFGDFQTSLDLARDVCAVLTRRGISPGAIVEPTCGQGAFLQAAAEHFTAARHMLGVEINAAHVMDARLRLKNAARVEQDDFFSVDWDALLASDPGP</sequence>
<dbReference type="Gene3D" id="3.40.50.150">
    <property type="entry name" value="Vaccinia Virus protein VP39"/>
    <property type="match status" value="1"/>
</dbReference>
<reference evidence="1 2" key="1">
    <citation type="submission" date="2015-05" db="EMBL/GenBank/DDBJ databases">
        <authorList>
            <person name="Goodhead I."/>
        </authorList>
    </citation>
    <scope>NUCLEOTIDE SEQUENCE [LARGE SCALE GENOMIC DNA]</scope>
    <source>
        <strain evidence="2">morsitans</strain>
    </source>
</reference>
<dbReference type="Proteomes" id="UP000245838">
    <property type="component" value="Chromosome sggmmb4_Chromosome"/>
</dbReference>
<dbReference type="EMBL" id="LN854557">
    <property type="protein sequence ID" value="CRL46438.1"/>
    <property type="molecule type" value="Genomic_DNA"/>
</dbReference>
<proteinExistence type="predicted"/>
<dbReference type="AlphaFoldDB" id="A0A193QMW3"/>
<gene>
    <name evidence="1" type="ORF">SGGMMB4_05074</name>
</gene>
<protein>
    <submittedName>
        <fullName evidence="1">Uncharacterized protein</fullName>
    </submittedName>
</protein>
<accession>A0A193QMW3</accession>